<evidence type="ECO:0000256" key="1">
    <source>
        <dbReference type="ARBA" id="ARBA00004126"/>
    </source>
</evidence>
<reference evidence="13 14" key="1">
    <citation type="journal article" date="2021" name="Elife">
        <title>Chloroplast acquisition without the gene transfer in kleptoplastic sea slugs, Plakobranchus ocellatus.</title>
        <authorList>
            <person name="Maeda T."/>
            <person name="Takahashi S."/>
            <person name="Yoshida T."/>
            <person name="Shimamura S."/>
            <person name="Takaki Y."/>
            <person name="Nagai Y."/>
            <person name="Toyoda A."/>
            <person name="Suzuki Y."/>
            <person name="Arimoto A."/>
            <person name="Ishii H."/>
            <person name="Satoh N."/>
            <person name="Nishiyama T."/>
            <person name="Hasebe M."/>
            <person name="Maruyama T."/>
            <person name="Minagawa J."/>
            <person name="Obokata J."/>
            <person name="Shigenobu S."/>
        </authorList>
    </citation>
    <scope>NUCLEOTIDE SEQUENCE [LARGE SCALE GENOMIC DNA]</scope>
</reference>
<feature type="compositionally biased region" description="Low complexity" evidence="11">
    <location>
        <begin position="2635"/>
        <end position="2657"/>
    </location>
</feature>
<dbReference type="Proteomes" id="UP000735302">
    <property type="component" value="Unassembled WGS sequence"/>
</dbReference>
<sequence>MSDRYVSSLDIQLNCRPRFMSVYVIRLSGGRPVAMPEGAACLRSFQFSLVPGEDRQEDTRDQAEAVSAVSPSRKESTSLTLLSYGGLGVQDTQPGFQSSSSLHLLRVTRPFHPPGGGRTYTSTDSYLPSSDDPGRVNTSRTSYHSATLSRSFLLPADYLRLLTGAESSDSRALTGPLMASWSDHSRMYSASDSGLVTDISMSESTLSDTWSGGEGMTPRSRGESSSGSLWGRGRDSPELRLWDVDAVTLFPSLGSSGMPGRREAMGTMGYRSRSRRRAQSKERELQAALQRQERYQQSVQQLTAKMERSSVRLEDNPASLAAPLDVQIREFKETLSEIEDIRAEIGEARERGEQLMDTPNSEGAKALQSTLTMLEDRFRNLQTLADDKGRQLQEAKSHKERHSIERTAYEKRVTELREWLEEAKVRHASLTLPSEDPAHLQEQIDQSKDIQEEVNIRLRQVSDLALQCDVVCEHEPPAQAEKLRNQLAQLQKELGELKMSTIEKQSQLRAAIKDSEKRRREREEVDSNVARLQKWMSDTKEMTKPSEASATLLQSDIHKELATDIKKHRQLVRQISDRKLRSTSGPGMLAPSDREVRDSWQRLSRHLAQKKEGLQAILNTSRPGELAKISLHAPARQADSANQLSEVKSIMGEMVATWRELQTQLDEKNLSLDEALTFQQQYQSALQSVSSWLDLAQQQLFTVPSTTEEHIRHNENLQKQLKSLQAEVTDMSDQAEDLLTSVDSSNRDLVETCLNSLDGRLQLLADSANSQADDLRSAERDWRQYQDEVKDLKSRLQDTQKLLLVHVPTGSSLDAMVENNQKIEAQLKKCELQLSELKTKEASLTLAYPKGVFPSELAILQSNYLDLNRRAMEKKAILQQSTSVQDQYQKMLNDYSAFLNTAQDKLRTDAISARDLSHLKQQLAAHKDFFSDLEVHQAMLTALADQCDTETRTRLQSQHAPLMSRTHVLVDQASLHGQRLERLTRQWTELEEKHSRLTKVLTSLKSQVPRPIASGDSLTTIQDKLGKYKRLQTELADERASVFEVVDKGKQILHSVNCPSLEAAVTDLADTWVDLNTDLTHELKRTETLGDQLSIFEREAAVLSSWLAAAKMKLASFKQLSTSDLSNIGAVRTKVEKLLEFQKEIENQAPLRDRVLKAGQKLLLNQNYDTRGLSERLDNYDSEWRHLEEDAAKAGEFLHERQMELMPSRQAMTELTSWINRINKALDEDAKKRVKTVADIEVMVKKYKGYKVEVTSKQMTLDFVNQSVLAPQPEDEHVTHEKLDFAEKLGEVNKKWANVIKAINDRLTSLQGMNGQWLEYEQALERLQAWFREQEDKVKRYKLIGHEVGVRQTLKDCKTLQQQLQAKQADLATVTSLGQKLVELSRESPGCQQSVRDSLEELQKTWSHLEEQTRQLENLLTDMLGQWARYHTDLASLNQMLTQIEYALSQYTLVGGDIHTLRTQVDKLKALQSEQQASSSHLESFSNLSGQLRQVCEPPVQLDLHKTVSDVQTRWKQVAKDLSDRLSRFERCLTLWQSYEDQYSHLLSWLDTRETLCSSLITMRDDPARQQEALTKGKNLQQELDSAQSQLSELYRLSDQLTGTMDPSTIATLTARQSALEQRMMALRQVLQQHMATLSEDLSMLGRFNQAFQVVEKFLTYATQILAPEDPSKSEEEFVLKNRLDQLRQLLLLFNTNYIKLDDVNDLGYRLALQDCDAKRLLQLNHRWQALYEEANERSRTLQGHLLVQQDFTAKCDAWMTFLAHTETDLAREIKGNLRDLQEQLRGCEQFETEMYSNQQILHAIISDGQKMMRAGEVEDIEEFQQKLQLLSEQWHSVTQRASQRRAIIEGLISKWQQFNASSEQLRTWLQDKETAMAALKFDTDSLHVIRNLAEKIKMTQSEFKLQEATFKRIHDLGSILQLHADHSASRDIKNILEDLRQRWERIYKGLNDQLANLDRVDRQWLDCEDDIKEILTWLQEIRQILFADIPTTHDGIQEDINKCRDIASSFASLEDKRQSLVSRERQLGRLVQTEDMNLLHQRMRLLNKQWVELRRQAALREQRLTEALFKWTNLGERIRSLMDWIEKMETKITSNRDMHVEDLLAKLENEYKVEMKEKEEEKKEVVAQGQQLMKVSSEIRASDIEQKILRLEDKWAHLVSVMDFRHRKLQETVLAVKQLDTSMKNLSRWLSQVESQLSGGLEFKDVGLREIQAKLQDTQELQEDIEQHSAGVSAVLNLCEVLLHDQDACPTQTEFLALQHAMKNLEKRWRNICNLSPRRRNRVEETWELWERFRTDCQAFSDWLSQIEQQVRESEIEVRDVVLTKQEISKYESLQRNVHDHLEDLENINRQYRQLAKDGRTDTDGQLRVTMTDLNNRWDALQIKVTEIMKKLRHSATIRKDFEETRTSLISWLTEVDNQLSEILHSSSLDLDTKVTEIRRIEDEVHTKRHRMDYLDQAGVYLMQKGDSQEALTVQAQLDHFRLFSSQVLERVVTTQLQVERLVVEQQVEDVKELEDIEGARLYQETAADRIRELRDAQTTVILERQTAELERYLEESPPESPPAPRRLDASPSRVTIPPSRYSHSPIRSQDQRSASPSPVRTGLHTSPARTLPAEDLNSDIRSRSRSPSKVITSRSRISESPIRRMSPSPSRKPASVSHIGQDVTDSRESPRPDINQLEKSAKLEVLMEQLVESLDDCNLKLARLEQSMGSRSGLGDLDQQLQLLVECEVAVDGVTRLHRLLKTESGVTSIASADAQVQLLLQRWELLQRRAMDRELRLSQHRHDLTKLSADADAMLAWLDEAEALQASLRTLPEDIGQLDRVVRQYKDFLVQLESRKPTVLSINLLSRTHLTSRGPETKKLRVKVQEMNRRWELVLARAEEIQIDVQTSLLRCQEFHHTIEDYQVWLEGLENKVRQLEPLNLNQDEAALWNKYTILVDTHSELQRNQSKVLSTKETADQLLVSSDSPNMCAARDSIHSIHKRMRSLMHLTTAYISSLENKLNIRPNRGSASSSLDLSEGRSSGLGSSHASRSSTPLRPGTTASTLRTRARSPFAISRQLIAGIFGPLLRYGALHHTDNLNTGCESAQPGSVSASTIARPSRLLRILRTALPIQLLLLLLLLLACLVPVCEDEHSCLLSNNLRHSFSPMLSYTDGAPPT</sequence>
<dbReference type="PANTHER" id="PTHR14514:SF2">
    <property type="entry name" value="A-KINASE ANCHOR PROTEIN 6"/>
    <property type="match status" value="1"/>
</dbReference>
<comment type="caution">
    <text evidence="13">The sequence shown here is derived from an EMBL/GenBank/DDBJ whole genome shotgun (WGS) entry which is preliminary data.</text>
</comment>
<feature type="coiled-coil region" evidence="10">
    <location>
        <begin position="1570"/>
        <end position="1597"/>
    </location>
</feature>
<keyword evidence="10" id="KW-0175">Coiled coil</keyword>
<feature type="coiled-coil region" evidence="10">
    <location>
        <begin position="331"/>
        <end position="412"/>
    </location>
</feature>
<feature type="compositionally biased region" description="Polar residues" evidence="11">
    <location>
        <begin position="119"/>
        <end position="128"/>
    </location>
</feature>
<dbReference type="SMART" id="SM00150">
    <property type="entry name" value="SPEC"/>
    <property type="match status" value="23"/>
</dbReference>
<dbReference type="EMBL" id="BLXT01008384">
    <property type="protein sequence ID" value="GFO48206.1"/>
    <property type="molecule type" value="Genomic_DNA"/>
</dbReference>
<keyword evidence="4 9" id="KW-0812">Transmembrane</keyword>
<dbReference type="Pfam" id="PF00435">
    <property type="entry name" value="Spectrin"/>
    <property type="match status" value="11"/>
</dbReference>
<dbReference type="Gene3D" id="1.20.58.60">
    <property type="match status" value="13"/>
</dbReference>
<evidence type="ECO:0000256" key="4">
    <source>
        <dbReference type="ARBA" id="ARBA00022692"/>
    </source>
</evidence>
<keyword evidence="8" id="KW-0539">Nucleus</keyword>
<dbReference type="GO" id="GO:0031965">
    <property type="term" value="C:nuclear membrane"/>
    <property type="evidence" value="ECO:0007669"/>
    <property type="project" value="UniProtKB-SubCell"/>
</dbReference>
<feature type="topological domain" description="Perinuclear space" evidence="9">
    <location>
        <begin position="3131"/>
        <end position="3160"/>
    </location>
</feature>
<evidence type="ECO:0000313" key="13">
    <source>
        <dbReference type="EMBL" id="GFO48206.1"/>
    </source>
</evidence>
<feature type="region of interest" description="Disordered" evidence="11">
    <location>
        <begin position="255"/>
        <end position="282"/>
    </location>
</feature>
<evidence type="ECO:0000259" key="12">
    <source>
        <dbReference type="PROSITE" id="PS51049"/>
    </source>
</evidence>
<evidence type="ECO:0000256" key="9">
    <source>
        <dbReference type="PROSITE-ProRule" id="PRU00385"/>
    </source>
</evidence>
<evidence type="ECO:0000256" key="3">
    <source>
        <dbReference type="ARBA" id="ARBA00022553"/>
    </source>
</evidence>
<accession>A0AAV4DWC9</accession>
<dbReference type="CDD" id="cd00176">
    <property type="entry name" value="SPEC"/>
    <property type="match status" value="10"/>
</dbReference>
<feature type="coiled-coil region" evidence="10">
    <location>
        <begin position="1934"/>
        <end position="1961"/>
    </location>
</feature>
<keyword evidence="3" id="KW-0597">Phosphoprotein</keyword>
<evidence type="ECO:0000256" key="5">
    <source>
        <dbReference type="ARBA" id="ARBA00022737"/>
    </source>
</evidence>
<feature type="coiled-coil region" evidence="10">
    <location>
        <begin position="707"/>
        <end position="741"/>
    </location>
</feature>
<gene>
    <name evidence="13" type="ORF">PoB_007471100</name>
</gene>
<dbReference type="Pfam" id="PF10541">
    <property type="entry name" value="KASH"/>
    <property type="match status" value="1"/>
</dbReference>
<feature type="region of interest" description="Disordered" evidence="11">
    <location>
        <begin position="111"/>
        <end position="142"/>
    </location>
</feature>
<dbReference type="PANTHER" id="PTHR14514">
    <property type="entry name" value="PKA ANCHORING PROTEIN"/>
    <property type="match status" value="1"/>
</dbReference>
<feature type="region of interest" description="Disordered" evidence="11">
    <location>
        <begin position="2552"/>
        <end position="2675"/>
    </location>
</feature>
<feature type="compositionally biased region" description="Polar residues" evidence="11">
    <location>
        <begin position="2583"/>
        <end position="2610"/>
    </location>
</feature>
<dbReference type="PROSITE" id="PS51049">
    <property type="entry name" value="KASH"/>
    <property type="match status" value="1"/>
</dbReference>
<dbReference type="SMART" id="SM01249">
    <property type="entry name" value="KASH"/>
    <property type="match status" value="1"/>
</dbReference>
<evidence type="ECO:0000256" key="11">
    <source>
        <dbReference type="SAM" id="MobiDB-lite"/>
    </source>
</evidence>
<protein>
    <submittedName>
        <fullName evidence="13">Nesprin-1-like</fullName>
    </submittedName>
</protein>
<feature type="topological domain" description="Cytoplasmic" evidence="9">
    <location>
        <begin position="1"/>
        <end position="3109"/>
    </location>
</feature>
<keyword evidence="14" id="KW-1185">Reference proteome</keyword>
<evidence type="ECO:0000256" key="10">
    <source>
        <dbReference type="SAM" id="Coils"/>
    </source>
</evidence>
<keyword evidence="7 9" id="KW-0472">Membrane</keyword>
<dbReference type="InterPro" id="IPR018159">
    <property type="entry name" value="Spectrin/alpha-actinin"/>
</dbReference>
<feature type="region of interest" description="Disordered" evidence="11">
    <location>
        <begin position="576"/>
        <end position="596"/>
    </location>
</feature>
<feature type="domain" description="KASH" evidence="12">
    <location>
        <begin position="3101"/>
        <end position="3160"/>
    </location>
</feature>
<dbReference type="InterPro" id="IPR002017">
    <property type="entry name" value="Spectrin_repeat"/>
</dbReference>
<evidence type="ECO:0000313" key="14">
    <source>
        <dbReference type="Proteomes" id="UP000735302"/>
    </source>
</evidence>
<dbReference type="InterPro" id="IPR012315">
    <property type="entry name" value="KASH"/>
</dbReference>
<feature type="coiled-coil region" evidence="10">
    <location>
        <begin position="775"/>
        <end position="840"/>
    </location>
</feature>
<dbReference type="SUPFAM" id="SSF46966">
    <property type="entry name" value="Spectrin repeat"/>
    <property type="match status" value="18"/>
</dbReference>
<evidence type="ECO:0000256" key="7">
    <source>
        <dbReference type="ARBA" id="ARBA00023136"/>
    </source>
</evidence>
<proteinExistence type="inferred from homology"/>
<feature type="region of interest" description="Disordered" evidence="11">
    <location>
        <begin position="206"/>
        <end position="232"/>
    </location>
</feature>
<comment type="subcellular location">
    <subcellularLocation>
        <location evidence="1">Nucleus membrane</location>
    </subcellularLocation>
</comment>
<evidence type="ECO:0000256" key="6">
    <source>
        <dbReference type="ARBA" id="ARBA00022989"/>
    </source>
</evidence>
<feature type="region of interest" description="Disordered" evidence="11">
    <location>
        <begin position="3007"/>
        <end position="3046"/>
    </location>
</feature>
<comment type="similarity">
    <text evidence="2">Belongs to the nesprin family.</text>
</comment>
<keyword evidence="6" id="KW-1133">Transmembrane helix</keyword>
<evidence type="ECO:0000256" key="8">
    <source>
        <dbReference type="ARBA" id="ARBA00023242"/>
    </source>
</evidence>
<name>A0AAV4DWC9_9GAST</name>
<evidence type="ECO:0000256" key="2">
    <source>
        <dbReference type="ARBA" id="ARBA00008619"/>
    </source>
</evidence>
<feature type="compositionally biased region" description="Low complexity" evidence="11">
    <location>
        <begin position="3010"/>
        <end position="3035"/>
    </location>
</feature>
<keyword evidence="5" id="KW-0677">Repeat</keyword>
<organism evidence="13 14">
    <name type="scientific">Plakobranchus ocellatus</name>
    <dbReference type="NCBI Taxonomy" id="259542"/>
    <lineage>
        <taxon>Eukaryota</taxon>
        <taxon>Metazoa</taxon>
        <taxon>Spiralia</taxon>
        <taxon>Lophotrochozoa</taxon>
        <taxon>Mollusca</taxon>
        <taxon>Gastropoda</taxon>
        <taxon>Heterobranchia</taxon>
        <taxon>Euthyneura</taxon>
        <taxon>Panpulmonata</taxon>
        <taxon>Sacoglossa</taxon>
        <taxon>Placobranchoidea</taxon>
        <taxon>Plakobranchidae</taxon>
        <taxon>Plakobranchus</taxon>
    </lineage>
</organism>
<feature type="coiled-coil region" evidence="10">
    <location>
        <begin position="2332"/>
        <end position="2359"/>
    </location>
</feature>